<dbReference type="RefSeq" id="WP_090931168.1">
    <property type="nucleotide sequence ID" value="NZ_FNDJ01000005.1"/>
</dbReference>
<proteinExistence type="predicted"/>
<accession>A0A1G8JPC9</accession>
<sequence length="124" mass="13176">MTAEPDQEALAVLCAALPHLRTLLRGPASGARRAVLTRTLTAARRGEPIAGFLAELGLESAESDQDPADTRSTLPTPLATTGRPVVGGYVCPRGTCTRLVRREADADLPTCDIHEQALRFVAED</sequence>
<feature type="compositionally biased region" description="Polar residues" evidence="1">
    <location>
        <begin position="70"/>
        <end position="79"/>
    </location>
</feature>
<evidence type="ECO:0000313" key="2">
    <source>
        <dbReference type="EMBL" id="SDI33078.1"/>
    </source>
</evidence>
<organism evidence="2 3">
    <name type="scientific">Nonomuraea jiangxiensis</name>
    <dbReference type="NCBI Taxonomy" id="633440"/>
    <lineage>
        <taxon>Bacteria</taxon>
        <taxon>Bacillati</taxon>
        <taxon>Actinomycetota</taxon>
        <taxon>Actinomycetes</taxon>
        <taxon>Streptosporangiales</taxon>
        <taxon>Streptosporangiaceae</taxon>
        <taxon>Nonomuraea</taxon>
    </lineage>
</organism>
<protein>
    <submittedName>
        <fullName evidence="2">Uncharacterized protein</fullName>
    </submittedName>
</protein>
<evidence type="ECO:0000313" key="3">
    <source>
        <dbReference type="Proteomes" id="UP000199202"/>
    </source>
</evidence>
<dbReference type="AlphaFoldDB" id="A0A1G8JPC9"/>
<dbReference type="OrthoDB" id="4230328at2"/>
<gene>
    <name evidence="2" type="ORF">SAMN05421869_105147</name>
</gene>
<feature type="region of interest" description="Disordered" evidence="1">
    <location>
        <begin position="58"/>
        <end position="80"/>
    </location>
</feature>
<keyword evidence="3" id="KW-1185">Reference proteome</keyword>
<dbReference type="STRING" id="633440.SAMN05421869_105147"/>
<name>A0A1G8JPC9_9ACTN</name>
<dbReference type="EMBL" id="FNDJ01000005">
    <property type="protein sequence ID" value="SDI33078.1"/>
    <property type="molecule type" value="Genomic_DNA"/>
</dbReference>
<reference evidence="2 3" key="1">
    <citation type="submission" date="2016-10" db="EMBL/GenBank/DDBJ databases">
        <authorList>
            <person name="de Groot N.N."/>
        </authorList>
    </citation>
    <scope>NUCLEOTIDE SEQUENCE [LARGE SCALE GENOMIC DNA]</scope>
    <source>
        <strain evidence="2 3">CGMCC 4.6533</strain>
    </source>
</reference>
<dbReference type="Proteomes" id="UP000199202">
    <property type="component" value="Unassembled WGS sequence"/>
</dbReference>
<evidence type="ECO:0000256" key="1">
    <source>
        <dbReference type="SAM" id="MobiDB-lite"/>
    </source>
</evidence>